<proteinExistence type="predicted"/>
<feature type="region of interest" description="Disordered" evidence="1">
    <location>
        <begin position="1"/>
        <end position="24"/>
    </location>
</feature>
<dbReference type="EMBL" id="VSSQ01122772">
    <property type="protein sequence ID" value="MPN54493.1"/>
    <property type="molecule type" value="Genomic_DNA"/>
</dbReference>
<accession>A0A645J4T9</accession>
<comment type="caution">
    <text evidence="2">The sequence shown here is derived from an EMBL/GenBank/DDBJ whole genome shotgun (WGS) entry which is preliminary data.</text>
</comment>
<dbReference type="AlphaFoldDB" id="A0A645J4T9"/>
<gene>
    <name evidence="2" type="ORF">SDC9_202163</name>
</gene>
<organism evidence="2">
    <name type="scientific">bioreactor metagenome</name>
    <dbReference type="NCBI Taxonomy" id="1076179"/>
    <lineage>
        <taxon>unclassified sequences</taxon>
        <taxon>metagenomes</taxon>
        <taxon>ecological metagenomes</taxon>
    </lineage>
</organism>
<evidence type="ECO:0000256" key="1">
    <source>
        <dbReference type="SAM" id="MobiDB-lite"/>
    </source>
</evidence>
<sequence>MQQSGFPAGPVRRDDHLERRRGAMRKPQLIRAAHPVPGRTLGPAQQIKNGARQSAAGKLKADMLIGADETAALVFQRRQVQTANDFRRRWRQRRRQCLGIVINRSGQDYLLS</sequence>
<protein>
    <submittedName>
        <fullName evidence="2">Uncharacterized protein</fullName>
    </submittedName>
</protein>
<evidence type="ECO:0000313" key="2">
    <source>
        <dbReference type="EMBL" id="MPN54493.1"/>
    </source>
</evidence>
<reference evidence="2" key="1">
    <citation type="submission" date="2019-08" db="EMBL/GenBank/DDBJ databases">
        <authorList>
            <person name="Kucharzyk K."/>
            <person name="Murdoch R.W."/>
            <person name="Higgins S."/>
            <person name="Loffler F."/>
        </authorList>
    </citation>
    <scope>NUCLEOTIDE SEQUENCE</scope>
</reference>
<feature type="compositionally biased region" description="Basic and acidic residues" evidence="1">
    <location>
        <begin position="11"/>
        <end position="21"/>
    </location>
</feature>
<name>A0A645J4T9_9ZZZZ</name>